<feature type="domain" description="F-box" evidence="1">
    <location>
        <begin position="12"/>
        <end position="67"/>
    </location>
</feature>
<dbReference type="AlphaFoldDB" id="A0A2Z6PSE5"/>
<dbReference type="PANTHER" id="PTHR31900">
    <property type="entry name" value="F-BOX/RNI SUPERFAMILY PROTEIN-RELATED"/>
    <property type="match status" value="1"/>
</dbReference>
<reference evidence="3" key="1">
    <citation type="journal article" date="2017" name="Front. Plant Sci.">
        <title>Climate Clever Clovers: New Paradigm to Reduce the Environmental Footprint of Ruminants by Breeding Low Methanogenic Forages Utilizing Haplotype Variation.</title>
        <authorList>
            <person name="Kaur P."/>
            <person name="Appels R."/>
            <person name="Bayer P.E."/>
            <person name="Keeble-Gagnere G."/>
            <person name="Wang J."/>
            <person name="Hirakawa H."/>
            <person name="Shirasawa K."/>
            <person name="Vercoe P."/>
            <person name="Stefanova K."/>
            <person name="Durmic Z."/>
            <person name="Nichols P."/>
            <person name="Revell C."/>
            <person name="Isobe S.N."/>
            <person name="Edwards D."/>
            <person name="Erskine W."/>
        </authorList>
    </citation>
    <scope>NUCLEOTIDE SEQUENCE [LARGE SCALE GENOMIC DNA]</scope>
    <source>
        <strain evidence="3">cv. Daliak</strain>
    </source>
</reference>
<dbReference type="OrthoDB" id="1430324at2759"/>
<dbReference type="InterPro" id="IPR013101">
    <property type="entry name" value="LRR_PRU1-like"/>
</dbReference>
<dbReference type="PROSITE" id="PS50181">
    <property type="entry name" value="FBOX"/>
    <property type="match status" value="1"/>
</dbReference>
<dbReference type="EMBL" id="DF974576">
    <property type="protein sequence ID" value="GAU49507.1"/>
    <property type="molecule type" value="Genomic_DNA"/>
</dbReference>
<dbReference type="Proteomes" id="UP000242715">
    <property type="component" value="Unassembled WGS sequence"/>
</dbReference>
<dbReference type="Pfam" id="PF00646">
    <property type="entry name" value="F-box"/>
    <property type="match status" value="1"/>
</dbReference>
<proteinExistence type="predicted"/>
<sequence length="297" mass="35019">MSRRLRLSIRRKDRLSSLPDEALEHIISYLTTKDAVVTSFLSKRWKSQSLWRSQQNLHFDDKTFQDRFSFRQFMYSVITNRDNTLPILTFHLNCRRYSNTLPTVVLTIKTLSVLKLKRVTLNQDDPCFDLPSLKILHLETVSFTYHKHIRELLSACPILEELETKDLTVKTHWSELPADRDVLSLSNLVRANISGILLKLDWLHNVHHLRIKLWWTDCLPGMFNNLTHMELIFDIRCAYPSGLFKWEWLIKLLQNSPKLQTIIINEVFTVHSYGDKEWKNPEIVPGCLLSHLTTCYM</sequence>
<protein>
    <recommendedName>
        <fullName evidence="1">F-box domain-containing protein</fullName>
    </recommendedName>
</protein>
<dbReference type="Pfam" id="PF07723">
    <property type="entry name" value="LRR_2"/>
    <property type="match status" value="1"/>
</dbReference>
<evidence type="ECO:0000259" key="1">
    <source>
        <dbReference type="PROSITE" id="PS50181"/>
    </source>
</evidence>
<dbReference type="InterPro" id="IPR050232">
    <property type="entry name" value="FBL13/AtMIF1-like"/>
</dbReference>
<accession>A0A2Z6PSE5</accession>
<dbReference type="InterPro" id="IPR036047">
    <property type="entry name" value="F-box-like_dom_sf"/>
</dbReference>
<evidence type="ECO:0000313" key="3">
    <source>
        <dbReference type="Proteomes" id="UP000242715"/>
    </source>
</evidence>
<gene>
    <name evidence="2" type="ORF">TSUD_306600</name>
</gene>
<dbReference type="InterPro" id="IPR001810">
    <property type="entry name" value="F-box_dom"/>
</dbReference>
<evidence type="ECO:0000313" key="2">
    <source>
        <dbReference type="EMBL" id="GAU49507.1"/>
    </source>
</evidence>
<dbReference type="Gene3D" id="1.20.1280.50">
    <property type="match status" value="1"/>
</dbReference>
<organism evidence="2 3">
    <name type="scientific">Trifolium subterraneum</name>
    <name type="common">Subterranean clover</name>
    <dbReference type="NCBI Taxonomy" id="3900"/>
    <lineage>
        <taxon>Eukaryota</taxon>
        <taxon>Viridiplantae</taxon>
        <taxon>Streptophyta</taxon>
        <taxon>Embryophyta</taxon>
        <taxon>Tracheophyta</taxon>
        <taxon>Spermatophyta</taxon>
        <taxon>Magnoliopsida</taxon>
        <taxon>eudicotyledons</taxon>
        <taxon>Gunneridae</taxon>
        <taxon>Pentapetalae</taxon>
        <taxon>rosids</taxon>
        <taxon>fabids</taxon>
        <taxon>Fabales</taxon>
        <taxon>Fabaceae</taxon>
        <taxon>Papilionoideae</taxon>
        <taxon>50 kb inversion clade</taxon>
        <taxon>NPAAA clade</taxon>
        <taxon>Hologalegina</taxon>
        <taxon>IRL clade</taxon>
        <taxon>Trifolieae</taxon>
        <taxon>Trifolium</taxon>
    </lineage>
</organism>
<dbReference type="SUPFAM" id="SSF81383">
    <property type="entry name" value="F-box domain"/>
    <property type="match status" value="1"/>
</dbReference>
<keyword evidence="3" id="KW-1185">Reference proteome</keyword>
<dbReference type="PANTHER" id="PTHR31900:SF34">
    <property type="entry name" value="EMB|CAB62440.1-RELATED"/>
    <property type="match status" value="1"/>
</dbReference>
<name>A0A2Z6PSE5_TRISU</name>